<reference evidence="2 3" key="1">
    <citation type="submission" date="2013-11" db="EMBL/GenBank/DDBJ databases">
        <title>The Genome Sequence of Phytophthora parasitica P1569.</title>
        <authorList>
            <consortium name="The Broad Institute Genomics Platform"/>
            <person name="Russ C."/>
            <person name="Tyler B."/>
            <person name="Panabieres F."/>
            <person name="Shan W."/>
            <person name="Tripathy S."/>
            <person name="Grunwald N."/>
            <person name="Machado M."/>
            <person name="Johnson C.S."/>
            <person name="Arredondo F."/>
            <person name="Hong C."/>
            <person name="Coffey M."/>
            <person name="Young S.K."/>
            <person name="Zeng Q."/>
            <person name="Gargeya S."/>
            <person name="Fitzgerald M."/>
            <person name="Abouelleil A."/>
            <person name="Alvarado L."/>
            <person name="Chapman S.B."/>
            <person name="Gainer-Dewar J."/>
            <person name="Goldberg J."/>
            <person name="Griggs A."/>
            <person name="Gujja S."/>
            <person name="Hansen M."/>
            <person name="Howarth C."/>
            <person name="Imamovic A."/>
            <person name="Ireland A."/>
            <person name="Larimer J."/>
            <person name="McCowan C."/>
            <person name="Murphy C."/>
            <person name="Pearson M."/>
            <person name="Poon T.W."/>
            <person name="Priest M."/>
            <person name="Roberts A."/>
            <person name="Saif S."/>
            <person name="Shea T."/>
            <person name="Sykes S."/>
            <person name="Wortman J."/>
            <person name="Nusbaum C."/>
            <person name="Birren B."/>
        </authorList>
    </citation>
    <scope>NUCLEOTIDE SEQUENCE [LARGE SCALE GENOMIC DNA]</scope>
    <source>
        <strain evidence="2 3">P1569</strain>
    </source>
</reference>
<protein>
    <submittedName>
        <fullName evidence="2">Uncharacterized protein</fullName>
    </submittedName>
</protein>
<dbReference type="Proteomes" id="UP000018721">
    <property type="component" value="Unassembled WGS sequence"/>
</dbReference>
<comment type="caution">
    <text evidence="2">The sequence shown here is derived from an EMBL/GenBank/DDBJ whole genome shotgun (WGS) entry which is preliminary data.</text>
</comment>
<evidence type="ECO:0000313" key="3">
    <source>
        <dbReference type="Proteomes" id="UP000018721"/>
    </source>
</evidence>
<name>V9EQ04_PHYNI</name>
<feature type="region of interest" description="Disordered" evidence="1">
    <location>
        <begin position="71"/>
        <end position="98"/>
    </location>
</feature>
<dbReference type="EMBL" id="ANIZ01002486">
    <property type="protein sequence ID" value="ETI40162.1"/>
    <property type="molecule type" value="Genomic_DNA"/>
</dbReference>
<feature type="compositionally biased region" description="Polar residues" evidence="1">
    <location>
        <begin position="71"/>
        <end position="86"/>
    </location>
</feature>
<proteinExistence type="predicted"/>
<dbReference type="OrthoDB" id="111655at2759"/>
<gene>
    <name evidence="2" type="ORF">F443_14367</name>
</gene>
<dbReference type="AlphaFoldDB" id="V9EQ04"/>
<evidence type="ECO:0000256" key="1">
    <source>
        <dbReference type="SAM" id="MobiDB-lite"/>
    </source>
</evidence>
<dbReference type="HOGENOM" id="CLU_1424072_0_0_1"/>
<evidence type="ECO:0000313" key="2">
    <source>
        <dbReference type="EMBL" id="ETI40162.1"/>
    </source>
</evidence>
<accession>V9EQ04</accession>
<keyword evidence="3" id="KW-1185">Reference proteome</keyword>
<organism evidence="2 3">
    <name type="scientific">Phytophthora nicotianae P1569</name>
    <dbReference type="NCBI Taxonomy" id="1317065"/>
    <lineage>
        <taxon>Eukaryota</taxon>
        <taxon>Sar</taxon>
        <taxon>Stramenopiles</taxon>
        <taxon>Oomycota</taxon>
        <taxon>Peronosporomycetes</taxon>
        <taxon>Peronosporales</taxon>
        <taxon>Peronosporaceae</taxon>
        <taxon>Phytophthora</taxon>
    </lineage>
</organism>
<sequence>MAHGLTKTHILAWSSGLQSKATEKELEAAEETEEKFSRESKLINHQNCIIRKPIAMNTALTERVKQLESRITTQDDTQEILPSSGQEAGAPNIRGDGGNKTKTCGANALLKAHLPFWSECYAKTPRMWEVCDDRQKNSAYKQTESYMKLFLPKSFVLDPSTPGYCDGIEAEAQLVKFFLGMGSSTRTDHLW</sequence>
<dbReference type="eggNOG" id="ENOG502SMKY">
    <property type="taxonomic scope" value="Eukaryota"/>
</dbReference>